<reference evidence="1 2" key="1">
    <citation type="submission" date="2015-11" db="EMBL/GenBank/DDBJ databases">
        <authorList>
            <person name="Lin W."/>
        </authorList>
    </citation>
    <scope>NUCLEOTIDE SEQUENCE [LARGE SCALE GENOMIC DNA]</scope>
    <source>
        <strain evidence="1 2">HCH-1</strain>
    </source>
</reference>
<dbReference type="EMBL" id="LNQR01000070">
    <property type="protein sequence ID" value="KWT84112.1"/>
    <property type="molecule type" value="Genomic_DNA"/>
</dbReference>
<organism evidence="1 2">
    <name type="scientific">Candidatus Magnetominusculus xianensis</name>
    <dbReference type="NCBI Taxonomy" id="1748249"/>
    <lineage>
        <taxon>Bacteria</taxon>
        <taxon>Pseudomonadati</taxon>
        <taxon>Nitrospirota</taxon>
        <taxon>Nitrospiria</taxon>
        <taxon>Nitrospirales</taxon>
        <taxon>Nitrospiraceae</taxon>
        <taxon>Candidatus Magnetominusculus</taxon>
    </lineage>
</organism>
<gene>
    <name evidence="1" type="ORF">ASN18_2040</name>
</gene>
<accession>A0ABR5SE98</accession>
<dbReference type="Pfam" id="PF01527">
    <property type="entry name" value="HTH_Tnp_1"/>
    <property type="match status" value="1"/>
</dbReference>
<dbReference type="Proteomes" id="UP000060487">
    <property type="component" value="Unassembled WGS sequence"/>
</dbReference>
<proteinExistence type="predicted"/>
<name>A0ABR5SE98_9BACT</name>
<dbReference type="SUPFAM" id="SSF46689">
    <property type="entry name" value="Homeodomain-like"/>
    <property type="match status" value="1"/>
</dbReference>
<evidence type="ECO:0000313" key="1">
    <source>
        <dbReference type="EMBL" id="KWT84112.1"/>
    </source>
</evidence>
<keyword evidence="2" id="KW-1185">Reference proteome</keyword>
<sequence length="39" mass="4592">MKRRRYDEEFKSEAVRLITEGGMKVSEVSRNLGIHENLL</sequence>
<comment type="caution">
    <text evidence="1">The sequence shown here is derived from an EMBL/GenBank/DDBJ whole genome shotgun (WGS) entry which is preliminary data.</text>
</comment>
<protein>
    <submittedName>
        <fullName evidence="1">Transposase</fullName>
    </submittedName>
</protein>
<dbReference type="InterPro" id="IPR002514">
    <property type="entry name" value="Transposase_8"/>
</dbReference>
<dbReference type="InterPro" id="IPR009057">
    <property type="entry name" value="Homeodomain-like_sf"/>
</dbReference>
<evidence type="ECO:0000313" key="2">
    <source>
        <dbReference type="Proteomes" id="UP000060487"/>
    </source>
</evidence>